<keyword evidence="3" id="KW-1185">Reference proteome</keyword>
<comment type="caution">
    <text evidence="2">The sequence shown here is derived from an EMBL/GenBank/DDBJ whole genome shotgun (WGS) entry which is preliminary data.</text>
</comment>
<feature type="compositionally biased region" description="Basic and acidic residues" evidence="1">
    <location>
        <begin position="136"/>
        <end position="166"/>
    </location>
</feature>
<name>A0A1N7S7U8_9BURK</name>
<dbReference type="EMBL" id="CYGY02000035">
    <property type="protein sequence ID" value="SIT43411.1"/>
    <property type="molecule type" value="Genomic_DNA"/>
</dbReference>
<protein>
    <submittedName>
        <fullName evidence="2">Uncharacterized protein</fullName>
    </submittedName>
</protein>
<feature type="compositionally biased region" description="Basic and acidic residues" evidence="1">
    <location>
        <begin position="85"/>
        <end position="99"/>
    </location>
</feature>
<proteinExistence type="predicted"/>
<evidence type="ECO:0000313" key="2">
    <source>
        <dbReference type="EMBL" id="SIT43411.1"/>
    </source>
</evidence>
<reference evidence="2" key="1">
    <citation type="submission" date="2016-12" db="EMBL/GenBank/DDBJ databases">
        <authorList>
            <person name="Moulin L."/>
        </authorList>
    </citation>
    <scope>NUCLEOTIDE SEQUENCE [LARGE SCALE GENOMIC DNA]</scope>
    <source>
        <strain evidence="2">STM 7183</strain>
    </source>
</reference>
<evidence type="ECO:0000313" key="3">
    <source>
        <dbReference type="Proteomes" id="UP000195569"/>
    </source>
</evidence>
<dbReference type="AlphaFoldDB" id="A0A1N7S7U8"/>
<feature type="region of interest" description="Disordered" evidence="1">
    <location>
        <begin position="1"/>
        <end position="33"/>
    </location>
</feature>
<gene>
    <name evidence="2" type="ORF">BN2476_350087</name>
</gene>
<organism evidence="2 3">
    <name type="scientific">Paraburkholderia piptadeniae</name>
    <dbReference type="NCBI Taxonomy" id="1701573"/>
    <lineage>
        <taxon>Bacteria</taxon>
        <taxon>Pseudomonadati</taxon>
        <taxon>Pseudomonadota</taxon>
        <taxon>Betaproteobacteria</taxon>
        <taxon>Burkholderiales</taxon>
        <taxon>Burkholderiaceae</taxon>
        <taxon>Paraburkholderia</taxon>
    </lineage>
</organism>
<feature type="region of interest" description="Disordered" evidence="1">
    <location>
        <begin position="85"/>
        <end position="166"/>
    </location>
</feature>
<sequence length="207" mass="23969">MRRFRARRDAGARARGDADHRDVAGAHGRSHPLYRQGDVEAVRQLAGNAHDPLRGIRRLHVEDGAAGRPRRGRWRLPQHVVIARRYERRDDPPDADPFRARRREGRHRDRADELPGADAERHEDGDEQRQVAQVSELHEREPGAALHDADQRQHEDADAERRLAGVDHGEALAEQWLQRHHRRARMPHESHALNDCMRRACIDDRRS</sequence>
<dbReference type="Proteomes" id="UP000195569">
    <property type="component" value="Unassembled WGS sequence"/>
</dbReference>
<evidence type="ECO:0000256" key="1">
    <source>
        <dbReference type="SAM" id="MobiDB-lite"/>
    </source>
</evidence>
<accession>A0A1N7S7U8</accession>
<feature type="compositionally biased region" description="Basic and acidic residues" evidence="1">
    <location>
        <begin position="106"/>
        <end position="129"/>
    </location>
</feature>
<feature type="compositionally biased region" description="Basic and acidic residues" evidence="1">
    <location>
        <begin position="7"/>
        <end position="24"/>
    </location>
</feature>